<accession>A0A3S1D2X3</accession>
<proteinExistence type="predicted"/>
<evidence type="ECO:0000313" key="6">
    <source>
        <dbReference type="Proteomes" id="UP000281028"/>
    </source>
</evidence>
<evidence type="ECO:0000256" key="1">
    <source>
        <dbReference type="ARBA" id="ARBA00004127"/>
    </source>
</evidence>
<evidence type="ECO:0000256" key="2">
    <source>
        <dbReference type="ARBA" id="ARBA00022692"/>
    </source>
</evidence>
<evidence type="ECO:0000256" key="3">
    <source>
        <dbReference type="ARBA" id="ARBA00022989"/>
    </source>
</evidence>
<keyword evidence="4" id="KW-0472">Membrane</keyword>
<gene>
    <name evidence="5" type="ORF">ECE50_028480</name>
</gene>
<keyword evidence="6" id="KW-1185">Reference proteome</keyword>
<dbReference type="GO" id="GO:0030026">
    <property type="term" value="P:intracellular manganese ion homeostasis"/>
    <property type="evidence" value="ECO:0007669"/>
    <property type="project" value="InterPro"/>
</dbReference>
<comment type="subcellular location">
    <subcellularLocation>
        <location evidence="1">Endomembrane system</location>
        <topology evidence="1">Multi-pass membrane protein</topology>
    </subcellularLocation>
</comment>
<evidence type="ECO:0000313" key="5">
    <source>
        <dbReference type="EMBL" id="NSL90794.1"/>
    </source>
</evidence>
<dbReference type="PANTHER" id="PTHR31851">
    <property type="entry name" value="FE(2+)/MN(2+) TRANSPORTER PCL1"/>
    <property type="match status" value="1"/>
</dbReference>
<name>A0A3S1D2X3_9BACT</name>
<dbReference type="Proteomes" id="UP000281028">
    <property type="component" value="Unassembled WGS sequence"/>
</dbReference>
<dbReference type="AlphaFoldDB" id="A0A3S1D2X3"/>
<keyword evidence="3" id="KW-1133">Transmembrane helix</keyword>
<dbReference type="Pfam" id="PF01988">
    <property type="entry name" value="VIT1"/>
    <property type="match status" value="1"/>
</dbReference>
<reference evidence="5" key="1">
    <citation type="submission" date="2020-05" db="EMBL/GenBank/DDBJ databases">
        <title>Chitinophaga laudate sp. nov., isolated from a tropical peat swamp.</title>
        <authorList>
            <person name="Goh C.B.S."/>
            <person name="Lee M.S."/>
            <person name="Parimannan S."/>
            <person name="Pasbakhsh P."/>
            <person name="Yule C.M."/>
            <person name="Rajandas H."/>
            <person name="Loke S."/>
            <person name="Croft L."/>
            <person name="Tan J.B.L."/>
        </authorList>
    </citation>
    <scope>NUCLEOTIDE SEQUENCE</scope>
    <source>
        <strain evidence="5">Mgbs1</strain>
    </source>
</reference>
<comment type="caution">
    <text evidence="5">The sequence shown here is derived from an EMBL/GenBank/DDBJ whole genome shotgun (WGS) entry which is preliminary data.</text>
</comment>
<dbReference type="OrthoDB" id="9781619at2"/>
<dbReference type="GO" id="GO:0005384">
    <property type="term" value="F:manganese ion transmembrane transporter activity"/>
    <property type="evidence" value="ECO:0007669"/>
    <property type="project" value="InterPro"/>
</dbReference>
<dbReference type="EMBL" id="RIAR02000001">
    <property type="protein sequence ID" value="NSL90794.1"/>
    <property type="molecule type" value="Genomic_DNA"/>
</dbReference>
<sequence>MEHQEQHFTGSALLRDIVIGMSDGLTVPFALAAGLSGAVKDVNLIVVAGLAEIAAGSIAMGLGGYLAGKTEVDHYESELRREYAEIETVPDREREEVETFFAELGLSRELQVKAAAELIADKDRWADFMMKYELGLEKPDARRATKSALNIGVSYIIGGLIPLIPYFFVNEGLEGLKISAAVTIACLFVFGYAKSRITGLEPLRGGLRVAVIGTIAAGCAFGIARLIGG</sequence>
<evidence type="ECO:0000256" key="4">
    <source>
        <dbReference type="ARBA" id="ARBA00023136"/>
    </source>
</evidence>
<dbReference type="CDD" id="cd02435">
    <property type="entry name" value="CCC1"/>
    <property type="match status" value="1"/>
</dbReference>
<protein>
    <submittedName>
        <fullName evidence="5">Iron transporter</fullName>
    </submittedName>
</protein>
<dbReference type="InterPro" id="IPR008217">
    <property type="entry name" value="Ccc1_fam"/>
</dbReference>
<organism evidence="5 6">
    <name type="scientific">Chitinophaga solisilvae</name>
    <dbReference type="NCBI Taxonomy" id="1233460"/>
    <lineage>
        <taxon>Bacteria</taxon>
        <taxon>Pseudomonadati</taxon>
        <taxon>Bacteroidota</taxon>
        <taxon>Chitinophagia</taxon>
        <taxon>Chitinophagales</taxon>
        <taxon>Chitinophagaceae</taxon>
        <taxon>Chitinophaga</taxon>
    </lineage>
</organism>
<keyword evidence="2" id="KW-0812">Transmembrane</keyword>
<dbReference type="GO" id="GO:0012505">
    <property type="term" value="C:endomembrane system"/>
    <property type="evidence" value="ECO:0007669"/>
    <property type="project" value="UniProtKB-SubCell"/>
</dbReference>